<evidence type="ECO:0000313" key="3">
    <source>
        <dbReference type="Proteomes" id="UP000014760"/>
    </source>
</evidence>
<proteinExistence type="predicted"/>
<dbReference type="AlphaFoldDB" id="R7UZM8"/>
<dbReference type="EMBL" id="KB296523">
    <property type="protein sequence ID" value="ELU11687.1"/>
    <property type="molecule type" value="Genomic_DNA"/>
</dbReference>
<dbReference type="HOGENOM" id="CLU_2160763_0_0_1"/>
<dbReference type="EMBL" id="AMQN01040352">
    <property type="status" value="NOT_ANNOTATED_CDS"/>
    <property type="molecule type" value="Genomic_DNA"/>
</dbReference>
<accession>R7UZM8</accession>
<organism evidence="1">
    <name type="scientific">Capitella teleta</name>
    <name type="common">Polychaete worm</name>
    <dbReference type="NCBI Taxonomy" id="283909"/>
    <lineage>
        <taxon>Eukaryota</taxon>
        <taxon>Metazoa</taxon>
        <taxon>Spiralia</taxon>
        <taxon>Lophotrochozoa</taxon>
        <taxon>Annelida</taxon>
        <taxon>Polychaeta</taxon>
        <taxon>Sedentaria</taxon>
        <taxon>Scolecida</taxon>
        <taxon>Capitellidae</taxon>
        <taxon>Capitella</taxon>
    </lineage>
</organism>
<evidence type="ECO:0000313" key="1">
    <source>
        <dbReference type="EMBL" id="ELU11687.1"/>
    </source>
</evidence>
<dbReference type="EnsemblMetazoa" id="CapteT204235">
    <property type="protein sequence ID" value="CapteP204235"/>
    <property type="gene ID" value="CapteG204235"/>
</dbReference>
<evidence type="ECO:0000313" key="2">
    <source>
        <dbReference type="EnsemblMetazoa" id="CapteP204235"/>
    </source>
</evidence>
<reference evidence="3" key="1">
    <citation type="submission" date="2012-12" db="EMBL/GenBank/DDBJ databases">
        <authorList>
            <person name="Hellsten U."/>
            <person name="Grimwood J."/>
            <person name="Chapman J.A."/>
            <person name="Shapiro H."/>
            <person name="Aerts A."/>
            <person name="Otillar R.P."/>
            <person name="Terry A.Y."/>
            <person name="Boore J.L."/>
            <person name="Simakov O."/>
            <person name="Marletaz F."/>
            <person name="Cho S.-J."/>
            <person name="Edsinger-Gonzales E."/>
            <person name="Havlak P."/>
            <person name="Kuo D.-H."/>
            <person name="Larsson T."/>
            <person name="Lv J."/>
            <person name="Arendt D."/>
            <person name="Savage R."/>
            <person name="Osoegawa K."/>
            <person name="de Jong P."/>
            <person name="Lindberg D.R."/>
            <person name="Seaver E.C."/>
            <person name="Weisblat D.A."/>
            <person name="Putnam N.H."/>
            <person name="Grigoriev I.V."/>
            <person name="Rokhsar D.S."/>
        </authorList>
    </citation>
    <scope>NUCLEOTIDE SEQUENCE</scope>
    <source>
        <strain evidence="3">I ESC-2004</strain>
    </source>
</reference>
<reference evidence="1 3" key="2">
    <citation type="journal article" date="2013" name="Nature">
        <title>Insights into bilaterian evolution from three spiralian genomes.</title>
        <authorList>
            <person name="Simakov O."/>
            <person name="Marletaz F."/>
            <person name="Cho S.J."/>
            <person name="Edsinger-Gonzales E."/>
            <person name="Havlak P."/>
            <person name="Hellsten U."/>
            <person name="Kuo D.H."/>
            <person name="Larsson T."/>
            <person name="Lv J."/>
            <person name="Arendt D."/>
            <person name="Savage R."/>
            <person name="Osoegawa K."/>
            <person name="de Jong P."/>
            <person name="Grimwood J."/>
            <person name="Chapman J.A."/>
            <person name="Shapiro H."/>
            <person name="Aerts A."/>
            <person name="Otillar R.P."/>
            <person name="Terry A.Y."/>
            <person name="Boore J.L."/>
            <person name="Grigoriev I.V."/>
            <person name="Lindberg D.R."/>
            <person name="Seaver E.C."/>
            <person name="Weisblat D.A."/>
            <person name="Putnam N.H."/>
            <person name="Rokhsar D.S."/>
        </authorList>
    </citation>
    <scope>NUCLEOTIDE SEQUENCE</scope>
    <source>
        <strain evidence="1 3">I ESC-2004</strain>
    </source>
</reference>
<reference evidence="2" key="3">
    <citation type="submission" date="2015-06" db="UniProtKB">
        <authorList>
            <consortium name="EnsemblMetazoa"/>
        </authorList>
    </citation>
    <scope>IDENTIFICATION</scope>
</reference>
<protein>
    <submittedName>
        <fullName evidence="1 2">Uncharacterized protein</fullName>
    </submittedName>
</protein>
<keyword evidence="3" id="KW-1185">Reference proteome</keyword>
<sequence length="111" mass="12784">MEERKESVGEEILTEERKRSEENYQNKIEMITRLYGERHKKPERKASAGHIVMFADSSALCFQNFIAIPFINPTPTLILHCTTLVLFNLGILKQLRLMWSNEVTVASTFPG</sequence>
<gene>
    <name evidence="1" type="ORF">CAPTEDRAFT_204235</name>
</gene>
<name>R7UZM8_CAPTE</name>
<dbReference type="Proteomes" id="UP000014760">
    <property type="component" value="Unassembled WGS sequence"/>
</dbReference>